<dbReference type="AlphaFoldDB" id="A0A6J4IKQ7"/>
<evidence type="ECO:0000256" key="1">
    <source>
        <dbReference type="SAM" id="MobiDB-lite"/>
    </source>
</evidence>
<sequence length="165" mass="17208">MNLLPYLERLREQLLVAAEAGGGDARDVAERLVTPLESAARLMLLDALSNAAGEITDDLAPGSVEVRLRGVDPEFVVSLPEVPAGPAVEVEAGNPALSEEGGTTRTTLRLPDHLKARVEAAAGREGLSVNTWLVRAVAASLDSGAGRPVSRPIPGTQSITGWARS</sequence>
<accession>A0A6J4IKQ7</accession>
<evidence type="ECO:0008006" key="3">
    <source>
        <dbReference type="Google" id="ProtNLM"/>
    </source>
</evidence>
<dbReference type="Gene3D" id="1.10.1220.10">
    <property type="entry name" value="Met repressor-like"/>
    <property type="match status" value="1"/>
</dbReference>
<name>A0A6J4IKQ7_9MICC</name>
<dbReference type="InterPro" id="IPR010985">
    <property type="entry name" value="Ribbon_hlx_hlx"/>
</dbReference>
<dbReference type="InterPro" id="IPR013321">
    <property type="entry name" value="Arc_rbn_hlx_hlx"/>
</dbReference>
<dbReference type="EMBL" id="CADCTE010000127">
    <property type="protein sequence ID" value="CAA9252944.1"/>
    <property type="molecule type" value="Genomic_DNA"/>
</dbReference>
<proteinExistence type="predicted"/>
<reference evidence="2" key="1">
    <citation type="submission" date="2020-02" db="EMBL/GenBank/DDBJ databases">
        <authorList>
            <person name="Meier V. D."/>
        </authorList>
    </citation>
    <scope>NUCLEOTIDE SEQUENCE</scope>
    <source>
        <strain evidence="2">AVDCRST_MAG83</strain>
    </source>
</reference>
<organism evidence="2">
    <name type="scientific">uncultured Arthrobacter sp</name>
    <dbReference type="NCBI Taxonomy" id="114050"/>
    <lineage>
        <taxon>Bacteria</taxon>
        <taxon>Bacillati</taxon>
        <taxon>Actinomycetota</taxon>
        <taxon>Actinomycetes</taxon>
        <taxon>Micrococcales</taxon>
        <taxon>Micrococcaceae</taxon>
        <taxon>Arthrobacter</taxon>
        <taxon>environmental samples</taxon>
    </lineage>
</organism>
<gene>
    <name evidence="2" type="ORF">AVDCRST_MAG83-2241</name>
</gene>
<feature type="region of interest" description="Disordered" evidence="1">
    <location>
        <begin position="144"/>
        <end position="165"/>
    </location>
</feature>
<dbReference type="GO" id="GO:0006355">
    <property type="term" value="P:regulation of DNA-templated transcription"/>
    <property type="evidence" value="ECO:0007669"/>
    <property type="project" value="InterPro"/>
</dbReference>
<dbReference type="SUPFAM" id="SSF47598">
    <property type="entry name" value="Ribbon-helix-helix"/>
    <property type="match status" value="1"/>
</dbReference>
<feature type="compositionally biased region" description="Polar residues" evidence="1">
    <location>
        <begin position="155"/>
        <end position="165"/>
    </location>
</feature>
<dbReference type="RefSeq" id="WP_294568390.1">
    <property type="nucleotide sequence ID" value="NZ_CADCTE010000127.1"/>
</dbReference>
<evidence type="ECO:0000313" key="2">
    <source>
        <dbReference type="EMBL" id="CAA9252944.1"/>
    </source>
</evidence>
<protein>
    <recommendedName>
        <fullName evidence="3">Histidine kinase</fullName>
    </recommendedName>
</protein>